<feature type="compositionally biased region" description="Basic and acidic residues" evidence="8">
    <location>
        <begin position="729"/>
        <end position="751"/>
    </location>
</feature>
<keyword evidence="14" id="KW-1185">Reference proteome</keyword>
<dbReference type="EMBL" id="SDRB02006769">
    <property type="protein sequence ID" value="THG12067.1"/>
    <property type="molecule type" value="Genomic_DNA"/>
</dbReference>
<evidence type="ECO:0000259" key="12">
    <source>
        <dbReference type="PROSITE" id="PS51195"/>
    </source>
</evidence>
<dbReference type="SMART" id="SM00456">
    <property type="entry name" value="WW"/>
    <property type="match status" value="1"/>
</dbReference>
<keyword evidence="3" id="KW-0378">Hydrolase</keyword>
<feature type="compositionally biased region" description="Gly residues" evidence="8">
    <location>
        <begin position="126"/>
        <end position="138"/>
    </location>
</feature>
<feature type="compositionally biased region" description="Basic and acidic residues" evidence="8">
    <location>
        <begin position="675"/>
        <end position="691"/>
    </location>
</feature>
<dbReference type="EC" id="3.6.4.13" evidence="1"/>
<dbReference type="PANTHER" id="PTHR47958">
    <property type="entry name" value="ATP-DEPENDENT RNA HELICASE DBP3"/>
    <property type="match status" value="1"/>
</dbReference>
<feature type="region of interest" description="Disordered" evidence="8">
    <location>
        <begin position="46"/>
        <end position="142"/>
    </location>
</feature>
<keyword evidence="4" id="KW-0347">Helicase</keyword>
<evidence type="ECO:0000256" key="1">
    <source>
        <dbReference type="ARBA" id="ARBA00012552"/>
    </source>
</evidence>
<dbReference type="AlphaFoldDB" id="A0A4V3WNE0"/>
<accession>A0A4V3WNE0</accession>
<evidence type="ECO:0000256" key="3">
    <source>
        <dbReference type="ARBA" id="ARBA00022801"/>
    </source>
</evidence>
<dbReference type="Proteomes" id="UP000306102">
    <property type="component" value="Unassembled WGS sequence"/>
</dbReference>
<feature type="region of interest" description="Disordered" evidence="8">
    <location>
        <begin position="1"/>
        <end position="22"/>
    </location>
</feature>
<dbReference type="PROSITE" id="PS50020">
    <property type="entry name" value="WW_DOMAIN_2"/>
    <property type="match status" value="1"/>
</dbReference>
<dbReference type="InterPro" id="IPR011545">
    <property type="entry name" value="DEAD/DEAH_box_helicase_dom"/>
</dbReference>
<evidence type="ECO:0000313" key="13">
    <source>
        <dbReference type="EMBL" id="THG12067.1"/>
    </source>
</evidence>
<dbReference type="InterPro" id="IPR027417">
    <property type="entry name" value="P-loop_NTPase"/>
</dbReference>
<dbReference type="PROSITE" id="PS00039">
    <property type="entry name" value="DEAD_ATP_HELICASE"/>
    <property type="match status" value="1"/>
</dbReference>
<name>A0A4V3WNE0_CAMSN</name>
<dbReference type="Pfam" id="PF00270">
    <property type="entry name" value="DEAD"/>
    <property type="match status" value="1"/>
</dbReference>
<feature type="compositionally biased region" description="Basic and acidic residues" evidence="8">
    <location>
        <begin position="783"/>
        <end position="805"/>
    </location>
</feature>
<organism evidence="13 14">
    <name type="scientific">Camellia sinensis var. sinensis</name>
    <name type="common">China tea</name>
    <dbReference type="NCBI Taxonomy" id="542762"/>
    <lineage>
        <taxon>Eukaryota</taxon>
        <taxon>Viridiplantae</taxon>
        <taxon>Streptophyta</taxon>
        <taxon>Embryophyta</taxon>
        <taxon>Tracheophyta</taxon>
        <taxon>Spermatophyta</taxon>
        <taxon>Magnoliopsida</taxon>
        <taxon>eudicotyledons</taxon>
        <taxon>Gunneridae</taxon>
        <taxon>Pentapetalae</taxon>
        <taxon>asterids</taxon>
        <taxon>Ericales</taxon>
        <taxon>Theaceae</taxon>
        <taxon>Camellia</taxon>
    </lineage>
</organism>
<feature type="domain" description="WW" evidence="9">
    <location>
        <begin position="15"/>
        <end position="49"/>
    </location>
</feature>
<feature type="domain" description="Helicase C-terminal" evidence="11">
    <location>
        <begin position="404"/>
        <end position="548"/>
    </location>
</feature>
<dbReference type="CDD" id="cd00201">
    <property type="entry name" value="WW"/>
    <property type="match status" value="1"/>
</dbReference>
<feature type="region of interest" description="Disordered" evidence="8">
    <location>
        <begin position="543"/>
        <end position="805"/>
    </location>
</feature>
<evidence type="ECO:0000256" key="6">
    <source>
        <dbReference type="ARBA" id="ARBA00022884"/>
    </source>
</evidence>
<dbReference type="SMART" id="SM00487">
    <property type="entry name" value="DEXDc"/>
    <property type="match status" value="1"/>
</dbReference>
<dbReference type="Pfam" id="PF00271">
    <property type="entry name" value="Helicase_C"/>
    <property type="match status" value="1"/>
</dbReference>
<gene>
    <name evidence="13" type="ORF">TEA_027159</name>
</gene>
<protein>
    <recommendedName>
        <fullName evidence="1">RNA helicase</fullName>
        <ecNumber evidence="1">3.6.4.13</ecNumber>
    </recommendedName>
</protein>
<evidence type="ECO:0000259" key="11">
    <source>
        <dbReference type="PROSITE" id="PS51194"/>
    </source>
</evidence>
<keyword evidence="5" id="KW-0067">ATP-binding</keyword>
<feature type="compositionally biased region" description="Low complexity" evidence="8">
    <location>
        <begin position="58"/>
        <end position="77"/>
    </location>
</feature>
<comment type="caution">
    <text evidence="13">The sequence shown here is derived from an EMBL/GenBank/DDBJ whole genome shotgun (WGS) entry which is preliminary data.</text>
</comment>
<dbReference type="CDD" id="cd18787">
    <property type="entry name" value="SF2_C_DEAD"/>
    <property type="match status" value="1"/>
</dbReference>
<keyword evidence="2" id="KW-0547">Nucleotide-binding</keyword>
<dbReference type="STRING" id="542762.A0A4V3WNE0"/>
<dbReference type="FunFam" id="3.40.50.300:FF:000008">
    <property type="entry name" value="ATP-dependent RNA helicase RhlB"/>
    <property type="match status" value="1"/>
</dbReference>
<dbReference type="SUPFAM" id="SSF52540">
    <property type="entry name" value="P-loop containing nucleoside triphosphate hydrolases"/>
    <property type="match status" value="1"/>
</dbReference>
<evidence type="ECO:0000256" key="7">
    <source>
        <dbReference type="PROSITE-ProRule" id="PRU00552"/>
    </source>
</evidence>
<evidence type="ECO:0000256" key="4">
    <source>
        <dbReference type="ARBA" id="ARBA00022806"/>
    </source>
</evidence>
<dbReference type="PROSITE" id="PS01159">
    <property type="entry name" value="WW_DOMAIN_1"/>
    <property type="match status" value="1"/>
</dbReference>
<dbReference type="Pfam" id="PF00397">
    <property type="entry name" value="WW"/>
    <property type="match status" value="1"/>
</dbReference>
<evidence type="ECO:0000313" key="14">
    <source>
        <dbReference type="Proteomes" id="UP000306102"/>
    </source>
</evidence>
<dbReference type="Gene3D" id="3.40.50.300">
    <property type="entry name" value="P-loop containing nucleotide triphosphate hydrolases"/>
    <property type="match status" value="2"/>
</dbReference>
<feature type="compositionally biased region" description="Basic and acidic residues" evidence="8">
    <location>
        <begin position="631"/>
        <end position="646"/>
    </location>
</feature>
<evidence type="ECO:0000259" key="9">
    <source>
        <dbReference type="PROSITE" id="PS50020"/>
    </source>
</evidence>
<evidence type="ECO:0000256" key="8">
    <source>
        <dbReference type="SAM" id="MobiDB-lite"/>
    </source>
</evidence>
<dbReference type="Gene3D" id="2.20.70.10">
    <property type="match status" value="1"/>
</dbReference>
<dbReference type="GO" id="GO:0016787">
    <property type="term" value="F:hydrolase activity"/>
    <property type="evidence" value="ECO:0007669"/>
    <property type="project" value="UniProtKB-KW"/>
</dbReference>
<feature type="domain" description="Helicase ATP-binding" evidence="10">
    <location>
        <begin position="201"/>
        <end position="375"/>
    </location>
</feature>
<dbReference type="InterPro" id="IPR000629">
    <property type="entry name" value="RNA-helicase_DEAD-box_CS"/>
</dbReference>
<dbReference type="GO" id="GO:0003724">
    <property type="term" value="F:RNA helicase activity"/>
    <property type="evidence" value="ECO:0007669"/>
    <property type="project" value="UniProtKB-EC"/>
</dbReference>
<dbReference type="PROSITE" id="PS51192">
    <property type="entry name" value="HELICASE_ATP_BIND_1"/>
    <property type="match status" value="1"/>
</dbReference>
<sequence>MASAAAAPRYAPEDPTLPKPWKGLVDGKTGYLYFWNPDTNVTQYERPVASSHTGSAPHKSSAAHISSSVQVQQSSQGQRRKSGYNDDDDRYSRGSNGGLKPASGTRSYQSEKGGSDHSHNVPNGEIGAGHGGSSGRGYGPLSIGNGSSAECYRRRHEISVSGDNVPPPLTTFEATGFPSEILREVHHAGFSAPTPIQAQSWPIALQGRDIVAIAKTGSGKTLGYLIPGFMHLKRRHNNPQLGPTVLVLSPTRELATQIQEEAVKFGKSSKLSCTCLYGGAPKVHQLRDLDRGTDIVVATPGRLNDIIEMKRVSLHQVSYLVLDEADRMLDMGFEPQIRKIVKEVPTRRQTLMYTATWPKEVRKIAADLLVNPVQVNIGNVDELVANKAITQYVEILSPMEKHRRLEQILRSQEPGSKIIIFCSTKKMCDQLSRSLIRQFGAAAIHGDKSQGERDYVLNQFRAGRCPVLVATDVAARGLDIKDIRVVINYDFPTGVEDYVHRIGRTGRAGATGVAYTFFGDQDAKHASDLIKVLEGANQRVPVELRDKASRGGGMGRARRQWGSSSGGRDAGRGGRNDSNYSGRDGGRGSWGIPERGGGRGPDRESRDSDRYGRSFNGNVDGPGTYHHRSFHERIVRVGDGARDPSRSRSRSRSRSPNKGSGLGDCRIRTARSRSRSPDKYGRAPPARERSPVRSFHKRVVEHAQSPPPSQHKRVSPYNSDNARGFKNSVDPKSHPGERSRSPSDGRGKENLRGSYVDAPRERGIANGPRLSYLGEGEEEEEEGMIHPDEDCMPKAADENPRTSSP</sequence>
<evidence type="ECO:0000259" key="10">
    <source>
        <dbReference type="PROSITE" id="PS51192"/>
    </source>
</evidence>
<proteinExistence type="predicted"/>
<dbReference type="GO" id="GO:0003723">
    <property type="term" value="F:RNA binding"/>
    <property type="evidence" value="ECO:0007669"/>
    <property type="project" value="UniProtKB-KW"/>
</dbReference>
<evidence type="ECO:0000256" key="2">
    <source>
        <dbReference type="ARBA" id="ARBA00022741"/>
    </source>
</evidence>
<dbReference type="InterPro" id="IPR001202">
    <property type="entry name" value="WW_dom"/>
</dbReference>
<dbReference type="SMART" id="SM00490">
    <property type="entry name" value="HELICc"/>
    <property type="match status" value="1"/>
</dbReference>
<keyword evidence="6" id="KW-0694">RNA-binding</keyword>
<dbReference type="PROSITE" id="PS51195">
    <property type="entry name" value="Q_MOTIF"/>
    <property type="match status" value="1"/>
</dbReference>
<dbReference type="SUPFAM" id="SSF51045">
    <property type="entry name" value="WW domain"/>
    <property type="match status" value="1"/>
</dbReference>
<dbReference type="InterPro" id="IPR036020">
    <property type="entry name" value="WW_dom_sf"/>
</dbReference>
<dbReference type="InterPro" id="IPR001650">
    <property type="entry name" value="Helicase_C-like"/>
</dbReference>
<feature type="domain" description="DEAD-box RNA helicase Q" evidence="12">
    <location>
        <begin position="170"/>
        <end position="198"/>
    </location>
</feature>
<feature type="compositionally biased region" description="Basic and acidic residues" evidence="8">
    <location>
        <begin position="596"/>
        <end position="612"/>
    </location>
</feature>
<dbReference type="GO" id="GO:0005524">
    <property type="term" value="F:ATP binding"/>
    <property type="evidence" value="ECO:0007669"/>
    <property type="project" value="UniProtKB-KW"/>
</dbReference>
<feature type="short sequence motif" description="Q motif" evidence="7">
    <location>
        <begin position="170"/>
        <end position="198"/>
    </location>
</feature>
<dbReference type="PROSITE" id="PS51194">
    <property type="entry name" value="HELICASE_CTER"/>
    <property type="match status" value="1"/>
</dbReference>
<dbReference type="FunFam" id="3.40.50.300:FF:000079">
    <property type="entry name" value="probable ATP-dependent RNA helicase DDX17"/>
    <property type="match status" value="1"/>
</dbReference>
<evidence type="ECO:0000256" key="5">
    <source>
        <dbReference type="ARBA" id="ARBA00022840"/>
    </source>
</evidence>
<dbReference type="InterPro" id="IPR014001">
    <property type="entry name" value="Helicase_ATP-bd"/>
</dbReference>
<reference evidence="13 14" key="1">
    <citation type="journal article" date="2018" name="Proc. Natl. Acad. Sci. U.S.A.">
        <title>Draft genome sequence of Camellia sinensis var. sinensis provides insights into the evolution of the tea genome and tea quality.</title>
        <authorList>
            <person name="Wei C."/>
            <person name="Yang H."/>
            <person name="Wang S."/>
            <person name="Zhao J."/>
            <person name="Liu C."/>
            <person name="Gao L."/>
            <person name="Xia E."/>
            <person name="Lu Y."/>
            <person name="Tai Y."/>
            <person name="She G."/>
            <person name="Sun J."/>
            <person name="Cao H."/>
            <person name="Tong W."/>
            <person name="Gao Q."/>
            <person name="Li Y."/>
            <person name="Deng W."/>
            <person name="Jiang X."/>
            <person name="Wang W."/>
            <person name="Chen Q."/>
            <person name="Zhang S."/>
            <person name="Li H."/>
            <person name="Wu J."/>
            <person name="Wang P."/>
            <person name="Li P."/>
            <person name="Shi C."/>
            <person name="Zheng F."/>
            <person name="Jian J."/>
            <person name="Huang B."/>
            <person name="Shan D."/>
            <person name="Shi M."/>
            <person name="Fang C."/>
            <person name="Yue Y."/>
            <person name="Li F."/>
            <person name="Li D."/>
            <person name="Wei S."/>
            <person name="Han B."/>
            <person name="Jiang C."/>
            <person name="Yin Y."/>
            <person name="Xia T."/>
            <person name="Zhang Z."/>
            <person name="Bennetzen J.L."/>
            <person name="Zhao S."/>
            <person name="Wan X."/>
        </authorList>
    </citation>
    <scope>NUCLEOTIDE SEQUENCE [LARGE SCALE GENOMIC DNA]</scope>
    <source>
        <strain evidence="14">cv. Shuchazao</strain>
        <tissue evidence="13">Leaf</tissue>
    </source>
</reference>
<dbReference type="InterPro" id="IPR014014">
    <property type="entry name" value="RNA_helicase_DEAD_Q_motif"/>
</dbReference>